<evidence type="ECO:0000256" key="2">
    <source>
        <dbReference type="SAM" id="SignalP"/>
    </source>
</evidence>
<keyword evidence="1" id="KW-0812">Transmembrane</keyword>
<reference evidence="3 4" key="1">
    <citation type="submission" date="2023-04" db="EMBL/GenBank/DDBJ databases">
        <title>Complete genome sequence of Alisedimentitalea scapharcae.</title>
        <authorList>
            <person name="Rong J.-C."/>
            <person name="Yi M.-L."/>
            <person name="Zhao Q."/>
        </authorList>
    </citation>
    <scope>NUCLEOTIDE SEQUENCE [LARGE SCALE GENOMIC DNA]</scope>
    <source>
        <strain evidence="3 4">KCTC 42119</strain>
        <plasmid evidence="3 4">unnamed4</plasmid>
    </source>
</reference>
<feature type="chain" id="PRO_5045978051" description="Peptidase M23" evidence="2">
    <location>
        <begin position="19"/>
        <end position="55"/>
    </location>
</feature>
<feature type="transmembrane region" description="Helical" evidence="1">
    <location>
        <begin position="30"/>
        <end position="51"/>
    </location>
</feature>
<keyword evidence="2" id="KW-0732">Signal</keyword>
<organism evidence="3 4">
    <name type="scientific">Aliisedimentitalea scapharcae</name>
    <dbReference type="NCBI Taxonomy" id="1524259"/>
    <lineage>
        <taxon>Bacteria</taxon>
        <taxon>Pseudomonadati</taxon>
        <taxon>Pseudomonadota</taxon>
        <taxon>Alphaproteobacteria</taxon>
        <taxon>Rhodobacterales</taxon>
        <taxon>Roseobacteraceae</taxon>
        <taxon>Aliisedimentitalea</taxon>
    </lineage>
</organism>
<protein>
    <recommendedName>
        <fullName evidence="5">Peptidase M23</fullName>
    </recommendedName>
</protein>
<dbReference type="EMBL" id="CP123585">
    <property type="protein sequence ID" value="WZK91196.1"/>
    <property type="molecule type" value="Genomic_DNA"/>
</dbReference>
<keyword evidence="4" id="KW-1185">Reference proteome</keyword>
<keyword evidence="1" id="KW-0472">Membrane</keyword>
<accession>A0ABZ2XYK9</accession>
<evidence type="ECO:0008006" key="5">
    <source>
        <dbReference type="Google" id="ProtNLM"/>
    </source>
</evidence>
<gene>
    <name evidence="3" type="ORF">QEZ52_21795</name>
</gene>
<evidence type="ECO:0000313" key="3">
    <source>
        <dbReference type="EMBL" id="WZK91196.1"/>
    </source>
</evidence>
<dbReference type="Proteomes" id="UP001623232">
    <property type="component" value="Plasmid unnamed4"/>
</dbReference>
<feature type="signal peptide" evidence="2">
    <location>
        <begin position="1"/>
        <end position="18"/>
    </location>
</feature>
<evidence type="ECO:0000313" key="4">
    <source>
        <dbReference type="Proteomes" id="UP001623232"/>
    </source>
</evidence>
<keyword evidence="3" id="KW-0614">Plasmid</keyword>
<proteinExistence type="predicted"/>
<keyword evidence="1" id="KW-1133">Transmembrane helix</keyword>
<geneLocation type="plasmid" evidence="3 4">
    <name>unnamed4</name>
</geneLocation>
<dbReference type="RefSeq" id="WP_343211901.1">
    <property type="nucleotide sequence ID" value="NZ_CP123585.1"/>
</dbReference>
<name>A0ABZ2XYK9_9RHOB</name>
<evidence type="ECO:0000256" key="1">
    <source>
        <dbReference type="SAM" id="Phobius"/>
    </source>
</evidence>
<sequence length="55" mass="5856">MKHALPILSTLAASPALAHSGAHIHPHEAVTWIAVILAAMTVGGTMTLVHIRRRK</sequence>